<dbReference type="AlphaFoldDB" id="A0A917A6E3"/>
<evidence type="ECO:0000313" key="1">
    <source>
        <dbReference type="EMBL" id="GGE30362.1"/>
    </source>
</evidence>
<gene>
    <name evidence="1" type="ORF">GCM10011360_17970</name>
</gene>
<comment type="caution">
    <text evidence="1">The sequence shown here is derived from an EMBL/GenBank/DDBJ whole genome shotgun (WGS) entry which is preliminary data.</text>
</comment>
<dbReference type="RefSeq" id="WP_188477312.1">
    <property type="nucleotide sequence ID" value="NZ_BMFJ01000001.1"/>
</dbReference>
<evidence type="ECO:0008006" key="3">
    <source>
        <dbReference type="Google" id="ProtNLM"/>
    </source>
</evidence>
<name>A0A917A6E3_9RHOB</name>
<protein>
    <recommendedName>
        <fullName evidence="3">Restriction alleviation protein Lar</fullName>
    </recommendedName>
</protein>
<evidence type="ECO:0000313" key="2">
    <source>
        <dbReference type="Proteomes" id="UP000612855"/>
    </source>
</evidence>
<organism evidence="1 2">
    <name type="scientific">Primorskyibacter flagellatus</name>
    <dbReference type="NCBI Taxonomy" id="1387277"/>
    <lineage>
        <taxon>Bacteria</taxon>
        <taxon>Pseudomonadati</taxon>
        <taxon>Pseudomonadota</taxon>
        <taxon>Alphaproteobacteria</taxon>
        <taxon>Rhodobacterales</taxon>
        <taxon>Roseobacteraceae</taxon>
        <taxon>Primorskyibacter</taxon>
    </lineage>
</organism>
<dbReference type="Proteomes" id="UP000612855">
    <property type="component" value="Unassembled WGS sequence"/>
</dbReference>
<reference evidence="2" key="1">
    <citation type="journal article" date="2019" name="Int. J. Syst. Evol. Microbiol.">
        <title>The Global Catalogue of Microorganisms (GCM) 10K type strain sequencing project: providing services to taxonomists for standard genome sequencing and annotation.</title>
        <authorList>
            <consortium name="The Broad Institute Genomics Platform"/>
            <consortium name="The Broad Institute Genome Sequencing Center for Infectious Disease"/>
            <person name="Wu L."/>
            <person name="Ma J."/>
        </authorList>
    </citation>
    <scope>NUCLEOTIDE SEQUENCE [LARGE SCALE GENOMIC DNA]</scope>
    <source>
        <strain evidence="2">CGMCC 1.12664</strain>
    </source>
</reference>
<sequence length="124" mass="14222">MTDTADPQLLPCPFCGGEARYQAQQGDNTNPYAWHVIHHCKTRGFIRIEPIKWYGNKEEVAALWNARPEVERLKDGITLIERAYYMEGKGKETRASTMNSIARDLQDGKDLAWARRLFPRGEAL</sequence>
<dbReference type="EMBL" id="BMFJ01000001">
    <property type="protein sequence ID" value="GGE30362.1"/>
    <property type="molecule type" value="Genomic_DNA"/>
</dbReference>
<keyword evidence="2" id="KW-1185">Reference proteome</keyword>
<accession>A0A917A6E3</accession>
<proteinExistence type="predicted"/>